<dbReference type="Proteomes" id="UP000238479">
    <property type="component" value="Chromosome 5"/>
</dbReference>
<comment type="caution">
    <text evidence="10">The sequence shown here is derived from an EMBL/GenBank/DDBJ whole genome shotgun (WGS) entry which is preliminary data.</text>
</comment>
<evidence type="ECO:0000313" key="11">
    <source>
        <dbReference type="Proteomes" id="UP000238479"/>
    </source>
</evidence>
<name>A0A2P6QDY2_ROSCH</name>
<evidence type="ECO:0000313" key="10">
    <source>
        <dbReference type="EMBL" id="PRQ32381.1"/>
    </source>
</evidence>
<comment type="similarity">
    <text evidence="2">Belongs to the peptidase C85 family.</text>
</comment>
<dbReference type="OMA" id="EQGPCFV"/>
<evidence type="ECO:0000256" key="7">
    <source>
        <dbReference type="SAM" id="MobiDB-lite"/>
    </source>
</evidence>
<keyword evidence="4" id="KW-0645">Protease</keyword>
<dbReference type="FunFam" id="3.90.70.80:FF:000008">
    <property type="entry name" value="OTU domain-containing protein 5"/>
    <property type="match status" value="1"/>
</dbReference>
<accession>A0A2P6QDY2</accession>
<dbReference type="AlphaFoldDB" id="A0A2P6QDY2"/>
<dbReference type="PANTHER" id="PTHR12419">
    <property type="entry name" value="OTU DOMAIN CONTAINING PROTEIN"/>
    <property type="match status" value="1"/>
</dbReference>
<feature type="compositionally biased region" description="Low complexity" evidence="7">
    <location>
        <begin position="9"/>
        <end position="32"/>
    </location>
</feature>
<proteinExistence type="inferred from homology"/>
<comment type="catalytic activity">
    <reaction evidence="1">
        <text>Thiol-dependent hydrolysis of ester, thioester, amide, peptide and isopeptide bonds formed by the C-terminal Gly of ubiquitin (a 76-residue protein attached to proteins as an intracellular targeting signal).</text>
        <dbReference type="EC" id="3.4.19.12"/>
    </reaction>
</comment>
<evidence type="ECO:0000256" key="3">
    <source>
        <dbReference type="ARBA" id="ARBA00012759"/>
    </source>
</evidence>
<dbReference type="GO" id="GO:0006508">
    <property type="term" value="P:proteolysis"/>
    <property type="evidence" value="ECO:0007669"/>
    <property type="project" value="UniProtKB-KW"/>
</dbReference>
<keyword evidence="5" id="KW-0833">Ubl conjugation pathway</keyword>
<evidence type="ECO:0000256" key="2">
    <source>
        <dbReference type="ARBA" id="ARBA00010407"/>
    </source>
</evidence>
<dbReference type="CDD" id="cd22796">
    <property type="entry name" value="OTU_plant_OTU6-like"/>
    <property type="match status" value="1"/>
</dbReference>
<feature type="compositionally biased region" description="Polar residues" evidence="7">
    <location>
        <begin position="66"/>
        <end position="75"/>
    </location>
</feature>
<dbReference type="Gene3D" id="3.90.70.80">
    <property type="match status" value="1"/>
</dbReference>
<dbReference type="STRING" id="74649.A0A2P6QDY2"/>
<dbReference type="OrthoDB" id="409956at2759"/>
<sequence length="536" mass="58802">MTRILVQRGSSSGSSSNPSRSSSLSGSSSAWSQPQVNTPQVLSAVKDEDIEEEPQEHVIVDDPSENCGSSDNNAVKNDDVLMEGTHNDHTLSSSDELTEVERVTKNDIAGQGELMNGLGSLTISERVKVDSVDSGGDALQNVIGSSQPPPPPVPPPKISSPNSNSRRTVTGSSTAVRIGPSRRAVAWPVVSTRTSPTGSRPSSPRSHGEGEGYNSADEQGPCFVSSYDDMERERQFEIDIRRAKGFEVKRMLEDGNCLFRAVADQVYGDSEAYDLTRQMCIDYMERERDHFSQFITEGFTSYCKRKRRDKVYGNNVEIQALSEMYNRPIHIYSYSIEPINIFHGSYNTDTPPVRLSYHHGNHYNSLVDPRRLTIGAGLGFSSLRGTNADKDQVKAAIKAQQDQQIDNALLAEGRFYSDLELTEKEIERMVMEASRAEYLADGTFKKQLGRRESSTSSCEPSSSGARSSGSETKPGGRDQGGQDSTLSSSMQIVLSMGFSYLQAIEAYSIFGDDVDSMVCYLLETSSSSRRKGKATE</sequence>
<feature type="compositionally biased region" description="Low complexity" evidence="7">
    <location>
        <begin position="454"/>
        <end position="470"/>
    </location>
</feature>
<feature type="domain" description="UBA" evidence="8">
    <location>
        <begin position="481"/>
        <end position="524"/>
    </location>
</feature>
<feature type="compositionally biased region" description="Polar residues" evidence="7">
    <location>
        <begin position="166"/>
        <end position="175"/>
    </location>
</feature>
<gene>
    <name evidence="10" type="ORF">RchiOBHm_Chr5g0045751</name>
</gene>
<evidence type="ECO:0000259" key="8">
    <source>
        <dbReference type="PROSITE" id="PS50030"/>
    </source>
</evidence>
<evidence type="ECO:0000259" key="9">
    <source>
        <dbReference type="PROSITE" id="PS50802"/>
    </source>
</evidence>
<feature type="compositionally biased region" description="Pro residues" evidence="7">
    <location>
        <begin position="147"/>
        <end position="158"/>
    </location>
</feature>
<feature type="region of interest" description="Disordered" evidence="7">
    <location>
        <begin position="447"/>
        <end position="485"/>
    </location>
</feature>
<keyword evidence="6 10" id="KW-0378">Hydrolase</keyword>
<feature type="domain" description="OTU" evidence="9">
    <location>
        <begin position="246"/>
        <end position="369"/>
    </location>
</feature>
<dbReference type="InterPro" id="IPR050704">
    <property type="entry name" value="Peptidase_C85-like"/>
</dbReference>
<evidence type="ECO:0000256" key="5">
    <source>
        <dbReference type="ARBA" id="ARBA00022786"/>
    </source>
</evidence>
<protein>
    <recommendedName>
        <fullName evidence="3">ubiquitinyl hydrolase 1</fullName>
        <ecNumber evidence="3">3.4.19.12</ecNumber>
    </recommendedName>
</protein>
<evidence type="ECO:0000256" key="4">
    <source>
        <dbReference type="ARBA" id="ARBA00022670"/>
    </source>
</evidence>
<dbReference type="GO" id="GO:0004843">
    <property type="term" value="F:cysteine-type deubiquitinase activity"/>
    <property type="evidence" value="ECO:0007669"/>
    <property type="project" value="UniProtKB-EC"/>
</dbReference>
<feature type="region of interest" description="Disordered" evidence="7">
    <location>
        <begin position="135"/>
        <end position="221"/>
    </location>
</feature>
<evidence type="ECO:0000256" key="6">
    <source>
        <dbReference type="ARBA" id="ARBA00022801"/>
    </source>
</evidence>
<dbReference type="EC" id="3.4.19.12" evidence="3"/>
<evidence type="ECO:0000256" key="1">
    <source>
        <dbReference type="ARBA" id="ARBA00000707"/>
    </source>
</evidence>
<dbReference type="GO" id="GO:0061578">
    <property type="term" value="F:K63-linked deubiquitinase activity"/>
    <property type="evidence" value="ECO:0007669"/>
    <property type="project" value="TreeGrafter"/>
</dbReference>
<feature type="compositionally biased region" description="Low complexity" evidence="7">
    <location>
        <begin position="191"/>
        <end position="205"/>
    </location>
</feature>
<dbReference type="Gramene" id="PRQ32381">
    <property type="protein sequence ID" value="PRQ32381"/>
    <property type="gene ID" value="RchiOBHm_Chr5g0045751"/>
</dbReference>
<reference evidence="10 11" key="1">
    <citation type="journal article" date="2018" name="Nat. Genet.">
        <title>The Rosa genome provides new insights in the design of modern roses.</title>
        <authorList>
            <person name="Bendahmane M."/>
        </authorList>
    </citation>
    <scope>NUCLEOTIDE SEQUENCE [LARGE SCALE GENOMIC DNA]</scope>
    <source>
        <strain evidence="11">cv. Old Blush</strain>
    </source>
</reference>
<feature type="region of interest" description="Disordered" evidence="7">
    <location>
        <begin position="1"/>
        <end position="99"/>
    </location>
</feature>
<dbReference type="InterPro" id="IPR015940">
    <property type="entry name" value="UBA"/>
</dbReference>
<keyword evidence="11" id="KW-1185">Reference proteome</keyword>
<dbReference type="PROSITE" id="PS50030">
    <property type="entry name" value="UBA"/>
    <property type="match status" value="1"/>
</dbReference>
<dbReference type="Pfam" id="PF02338">
    <property type="entry name" value="OTU"/>
    <property type="match status" value="1"/>
</dbReference>
<dbReference type="SUPFAM" id="SSF54001">
    <property type="entry name" value="Cysteine proteinases"/>
    <property type="match status" value="1"/>
</dbReference>
<dbReference type="InterPro" id="IPR038765">
    <property type="entry name" value="Papain-like_cys_pep_sf"/>
</dbReference>
<dbReference type="EMBL" id="PDCK01000043">
    <property type="protein sequence ID" value="PRQ32381.1"/>
    <property type="molecule type" value="Genomic_DNA"/>
</dbReference>
<dbReference type="GO" id="GO:0016579">
    <property type="term" value="P:protein deubiquitination"/>
    <property type="evidence" value="ECO:0007669"/>
    <property type="project" value="TreeGrafter"/>
</dbReference>
<dbReference type="PROSITE" id="PS50802">
    <property type="entry name" value="OTU"/>
    <property type="match status" value="1"/>
</dbReference>
<organism evidence="10 11">
    <name type="scientific">Rosa chinensis</name>
    <name type="common">China rose</name>
    <dbReference type="NCBI Taxonomy" id="74649"/>
    <lineage>
        <taxon>Eukaryota</taxon>
        <taxon>Viridiplantae</taxon>
        <taxon>Streptophyta</taxon>
        <taxon>Embryophyta</taxon>
        <taxon>Tracheophyta</taxon>
        <taxon>Spermatophyta</taxon>
        <taxon>Magnoliopsida</taxon>
        <taxon>eudicotyledons</taxon>
        <taxon>Gunneridae</taxon>
        <taxon>Pentapetalae</taxon>
        <taxon>rosids</taxon>
        <taxon>fabids</taxon>
        <taxon>Rosales</taxon>
        <taxon>Rosaceae</taxon>
        <taxon>Rosoideae</taxon>
        <taxon>Rosoideae incertae sedis</taxon>
        <taxon>Rosa</taxon>
    </lineage>
</organism>
<dbReference type="PANTHER" id="PTHR12419:SF4">
    <property type="entry name" value="OTU DOMAIN-CONTAINING PROTEIN 5"/>
    <property type="match status" value="1"/>
</dbReference>
<dbReference type="InterPro" id="IPR003323">
    <property type="entry name" value="OTU_dom"/>
</dbReference>